<reference evidence="2" key="1">
    <citation type="submission" date="2019-08" db="EMBL/GenBank/DDBJ databases">
        <authorList>
            <person name="Kucharzyk K."/>
            <person name="Murdoch R.W."/>
            <person name="Higgins S."/>
            <person name="Loffler F."/>
        </authorList>
    </citation>
    <scope>NUCLEOTIDE SEQUENCE</scope>
</reference>
<proteinExistence type="predicted"/>
<accession>A0A645HHL4</accession>
<name>A0A645HHL4_9ZZZZ</name>
<keyword evidence="1" id="KW-1133">Transmembrane helix</keyword>
<evidence type="ECO:0000256" key="1">
    <source>
        <dbReference type="SAM" id="Phobius"/>
    </source>
</evidence>
<gene>
    <name evidence="2" type="ORF">SDC9_186052</name>
</gene>
<sequence length="107" mass="11763">MLGITENGDLAFSLQVFMPICCIIAGIIMTFTSLFFPQKATLSIAYVLPITVFSVILAVIGLFMQDNYSAPLLAVIGVIWGCVCLHVSYLKDRQGFKAQIQGTFHTR</sequence>
<keyword evidence="1" id="KW-0472">Membrane</keyword>
<keyword evidence="1" id="KW-0812">Transmembrane</keyword>
<feature type="transmembrane region" description="Helical" evidence="1">
    <location>
        <begin position="12"/>
        <end position="36"/>
    </location>
</feature>
<dbReference type="EMBL" id="VSSQ01093811">
    <property type="protein sequence ID" value="MPN38528.1"/>
    <property type="molecule type" value="Genomic_DNA"/>
</dbReference>
<organism evidence="2">
    <name type="scientific">bioreactor metagenome</name>
    <dbReference type="NCBI Taxonomy" id="1076179"/>
    <lineage>
        <taxon>unclassified sequences</taxon>
        <taxon>metagenomes</taxon>
        <taxon>ecological metagenomes</taxon>
    </lineage>
</organism>
<comment type="caution">
    <text evidence="2">The sequence shown here is derived from an EMBL/GenBank/DDBJ whole genome shotgun (WGS) entry which is preliminary data.</text>
</comment>
<feature type="transmembrane region" description="Helical" evidence="1">
    <location>
        <begin position="70"/>
        <end position="90"/>
    </location>
</feature>
<protein>
    <submittedName>
        <fullName evidence="2">Uncharacterized protein</fullName>
    </submittedName>
</protein>
<feature type="transmembrane region" description="Helical" evidence="1">
    <location>
        <begin position="43"/>
        <end position="64"/>
    </location>
</feature>
<dbReference type="AlphaFoldDB" id="A0A645HHL4"/>
<evidence type="ECO:0000313" key="2">
    <source>
        <dbReference type="EMBL" id="MPN38528.1"/>
    </source>
</evidence>